<evidence type="ECO:0000313" key="2">
    <source>
        <dbReference type="EMBL" id="KUP96532.1"/>
    </source>
</evidence>
<feature type="transmembrane region" description="Helical" evidence="1">
    <location>
        <begin position="111"/>
        <end position="135"/>
    </location>
</feature>
<evidence type="ECO:0000313" key="3">
    <source>
        <dbReference type="Proteomes" id="UP000074382"/>
    </source>
</evidence>
<gene>
    <name evidence="2" type="ORF">AC529_12065</name>
</gene>
<keyword evidence="1" id="KW-0812">Transmembrane</keyword>
<comment type="caution">
    <text evidence="2">The sequence shown here is derived from an EMBL/GenBank/DDBJ whole genome shotgun (WGS) entry which is preliminary data.</text>
</comment>
<feature type="transmembrane region" description="Helical" evidence="1">
    <location>
        <begin position="231"/>
        <end position="253"/>
    </location>
</feature>
<sequence length="257" mass="25574">MAAEFAKLASLPSGYVALGLLLLLAPGVAVVNTSALRRALDTGDTGGLVDLSTIDAGLDGIPVAAVGAIVLGVVVMSSEYTPTRRGAGSGRQITATLTGLPRRVPLLAAKALALATVTALASAVAVPVSVVAAQAVLGGHGHPLDEVAAEIGGRVVGGVCYLVLTALLAFAVTVLVRNGVVPLIVLIVNGTFVSLSLLASMVTPLAKYLPDLAGGRMFGAYSPVEDPLGPVAGGLVMAAWTAVLLAVAAAVFVRRDA</sequence>
<proteinExistence type="predicted"/>
<keyword evidence="1" id="KW-0472">Membrane</keyword>
<keyword evidence="3" id="KW-1185">Reference proteome</keyword>
<organism evidence="2 3">
    <name type="scientific">Thermobifida cellulosilytica TB100</name>
    <dbReference type="NCBI Taxonomy" id="665004"/>
    <lineage>
        <taxon>Bacteria</taxon>
        <taxon>Bacillati</taxon>
        <taxon>Actinomycetota</taxon>
        <taxon>Actinomycetes</taxon>
        <taxon>Streptosporangiales</taxon>
        <taxon>Nocardiopsidaceae</taxon>
        <taxon>Thermobifida</taxon>
    </lineage>
</organism>
<dbReference type="Proteomes" id="UP000074382">
    <property type="component" value="Unassembled WGS sequence"/>
</dbReference>
<accession>A0A147KGW6</accession>
<feature type="transmembrane region" description="Helical" evidence="1">
    <location>
        <begin position="57"/>
        <end position="76"/>
    </location>
</feature>
<reference evidence="3" key="1">
    <citation type="journal article" date="2017" name="Acta Aliment.">
        <title>Plant polysaccharide degrading enzyme system of Thermpbifida cellulosilytica TB100 revealed by de novo genome project data.</title>
        <authorList>
            <person name="Toth A."/>
            <person name="Baka E."/>
            <person name="Luzics S."/>
            <person name="Bata-Vidacs I."/>
            <person name="Nagy I."/>
            <person name="Balint B."/>
            <person name="Herceg R."/>
            <person name="Olasz F."/>
            <person name="Wilk T."/>
            <person name="Nagy T."/>
            <person name="Kriszt B."/>
            <person name="Nagy I."/>
            <person name="Kukolya J."/>
        </authorList>
    </citation>
    <scope>NUCLEOTIDE SEQUENCE [LARGE SCALE GENOMIC DNA]</scope>
    <source>
        <strain evidence="3">TB100</strain>
    </source>
</reference>
<dbReference type="STRING" id="665004.AC529_12065"/>
<name>A0A147KGW6_THECS</name>
<dbReference type="AlphaFoldDB" id="A0A147KGW6"/>
<feature type="transmembrane region" description="Helical" evidence="1">
    <location>
        <begin position="183"/>
        <end position="202"/>
    </location>
</feature>
<feature type="transmembrane region" description="Helical" evidence="1">
    <location>
        <begin position="155"/>
        <end position="176"/>
    </location>
</feature>
<evidence type="ECO:0000256" key="1">
    <source>
        <dbReference type="SAM" id="Phobius"/>
    </source>
</evidence>
<dbReference type="EMBL" id="LGEM01000089">
    <property type="protein sequence ID" value="KUP96532.1"/>
    <property type="molecule type" value="Genomic_DNA"/>
</dbReference>
<protein>
    <recommendedName>
        <fullName evidence="4">ABC transporter permease</fullName>
    </recommendedName>
</protein>
<keyword evidence="1" id="KW-1133">Transmembrane helix</keyword>
<evidence type="ECO:0008006" key="4">
    <source>
        <dbReference type="Google" id="ProtNLM"/>
    </source>
</evidence>
<dbReference type="PATRIC" id="fig|665004.4.peg.1120"/>